<protein>
    <submittedName>
        <fullName evidence="6">Putative ABC superfamily (Atp&amp;memb) transport protein</fullName>
    </submittedName>
</protein>
<dbReference type="GO" id="GO:0005524">
    <property type="term" value="F:ATP binding"/>
    <property type="evidence" value="ECO:0007669"/>
    <property type="project" value="UniProtKB-KW"/>
</dbReference>
<dbReference type="PANTHER" id="PTHR24220">
    <property type="entry name" value="IMPORT ATP-BINDING PROTEIN"/>
    <property type="match status" value="1"/>
</dbReference>
<dbReference type="FunFam" id="3.40.50.300:FF:000032">
    <property type="entry name" value="Export ABC transporter ATP-binding protein"/>
    <property type="match status" value="1"/>
</dbReference>
<accession>B9KXN7</accession>
<sequence>MSHPPLVRLDCISKVYRDGQREIVALDQVTLDITAGEWVAIVGPSGCGKSTLLNLIAGIDRPTSGRVIIAGTDLAQLDEEALARWRRSHVGIVFQFFQLLPTLTALENVQLPLVLAGRRDAPQRARELLERVGLAYRAHRLPSELSGGEQQRVAIARALANDPPLLLADEPTGNLDSASGETVLELFRTAWHHGTTILLVTHDREVAARAQRIVELRDGRVVADSASRVSPAR</sequence>
<dbReference type="InterPro" id="IPR017911">
    <property type="entry name" value="MacB-like_ATP-bd"/>
</dbReference>
<dbReference type="InterPro" id="IPR015854">
    <property type="entry name" value="ABC_transpr_LolD-like"/>
</dbReference>
<dbReference type="GO" id="GO:0098796">
    <property type="term" value="C:membrane protein complex"/>
    <property type="evidence" value="ECO:0007669"/>
    <property type="project" value="UniProtKB-ARBA"/>
</dbReference>
<dbReference type="KEGG" id="tro:trd_0224"/>
<keyword evidence="2" id="KW-0547">Nucleotide-binding</keyword>
<dbReference type="InterPro" id="IPR003439">
    <property type="entry name" value="ABC_transporter-like_ATP-bd"/>
</dbReference>
<name>B9KXN7_THERP</name>
<dbReference type="GO" id="GO:0016887">
    <property type="term" value="F:ATP hydrolysis activity"/>
    <property type="evidence" value="ECO:0007669"/>
    <property type="project" value="InterPro"/>
</dbReference>
<keyword evidence="7" id="KW-1185">Reference proteome</keyword>
<dbReference type="CDD" id="cd03255">
    <property type="entry name" value="ABC_MJ0796_LolCDE_FtsE"/>
    <property type="match status" value="1"/>
</dbReference>
<dbReference type="PROSITE" id="PS00211">
    <property type="entry name" value="ABC_TRANSPORTER_1"/>
    <property type="match status" value="1"/>
</dbReference>
<dbReference type="STRING" id="309801.trd_0224"/>
<keyword evidence="3" id="KW-0067">ATP-binding</keyword>
<organism evidence="6 7">
    <name type="scientific">Thermomicrobium roseum (strain ATCC 27502 / DSM 5159 / P-2)</name>
    <dbReference type="NCBI Taxonomy" id="309801"/>
    <lineage>
        <taxon>Bacteria</taxon>
        <taxon>Pseudomonadati</taxon>
        <taxon>Thermomicrobiota</taxon>
        <taxon>Thermomicrobia</taxon>
        <taxon>Thermomicrobiales</taxon>
        <taxon>Thermomicrobiaceae</taxon>
        <taxon>Thermomicrobium</taxon>
    </lineage>
</organism>
<evidence type="ECO:0000256" key="2">
    <source>
        <dbReference type="ARBA" id="ARBA00022741"/>
    </source>
</evidence>
<evidence type="ECO:0000256" key="4">
    <source>
        <dbReference type="ARBA" id="ARBA00038388"/>
    </source>
</evidence>
<dbReference type="Pfam" id="PF00005">
    <property type="entry name" value="ABC_tran"/>
    <property type="match status" value="1"/>
</dbReference>
<dbReference type="PROSITE" id="PS50893">
    <property type="entry name" value="ABC_TRANSPORTER_2"/>
    <property type="match status" value="1"/>
</dbReference>
<proteinExistence type="inferred from homology"/>
<dbReference type="Proteomes" id="UP000000447">
    <property type="component" value="Chromosome"/>
</dbReference>
<dbReference type="Gene3D" id="3.40.50.300">
    <property type="entry name" value="P-loop containing nucleotide triphosphate hydrolases"/>
    <property type="match status" value="1"/>
</dbReference>
<dbReference type="EMBL" id="CP001275">
    <property type="protein sequence ID" value="ACM05645.1"/>
    <property type="molecule type" value="Genomic_DNA"/>
</dbReference>
<dbReference type="InterPro" id="IPR003593">
    <property type="entry name" value="AAA+_ATPase"/>
</dbReference>
<dbReference type="eggNOG" id="COG1136">
    <property type="taxonomic scope" value="Bacteria"/>
</dbReference>
<dbReference type="OrthoDB" id="9804270at2"/>
<dbReference type="SMART" id="SM00382">
    <property type="entry name" value="AAA"/>
    <property type="match status" value="1"/>
</dbReference>
<dbReference type="GO" id="GO:0022857">
    <property type="term" value="F:transmembrane transporter activity"/>
    <property type="evidence" value="ECO:0007669"/>
    <property type="project" value="UniProtKB-ARBA"/>
</dbReference>
<feature type="domain" description="ABC transporter" evidence="5">
    <location>
        <begin position="7"/>
        <end position="232"/>
    </location>
</feature>
<evidence type="ECO:0000313" key="6">
    <source>
        <dbReference type="EMBL" id="ACM05645.1"/>
    </source>
</evidence>
<comment type="similarity">
    <text evidence="4">Belongs to the ABC transporter superfamily. Macrolide exporter (TC 3.A.1.122) family.</text>
</comment>
<evidence type="ECO:0000256" key="3">
    <source>
        <dbReference type="ARBA" id="ARBA00022840"/>
    </source>
</evidence>
<dbReference type="InterPro" id="IPR027417">
    <property type="entry name" value="P-loop_NTPase"/>
</dbReference>
<evidence type="ECO:0000259" key="5">
    <source>
        <dbReference type="PROSITE" id="PS50893"/>
    </source>
</evidence>
<evidence type="ECO:0000313" key="7">
    <source>
        <dbReference type="Proteomes" id="UP000000447"/>
    </source>
</evidence>
<dbReference type="InterPro" id="IPR017871">
    <property type="entry name" value="ABC_transporter-like_CS"/>
</dbReference>
<dbReference type="HOGENOM" id="CLU_000604_1_22_0"/>
<dbReference type="AlphaFoldDB" id="B9KXN7"/>
<dbReference type="GO" id="GO:0005886">
    <property type="term" value="C:plasma membrane"/>
    <property type="evidence" value="ECO:0007669"/>
    <property type="project" value="TreeGrafter"/>
</dbReference>
<gene>
    <name evidence="6" type="ordered locus">trd_0224</name>
</gene>
<reference evidence="6 7" key="1">
    <citation type="journal article" date="2009" name="PLoS ONE">
        <title>Complete genome sequence of the aerobic CO-oxidizing thermophile Thermomicrobium roseum.</title>
        <authorList>
            <person name="Wu D."/>
            <person name="Raymond J."/>
            <person name="Wu M."/>
            <person name="Chatterji S."/>
            <person name="Ren Q."/>
            <person name="Graham J.E."/>
            <person name="Bryant D.A."/>
            <person name="Robb F."/>
            <person name="Colman A."/>
            <person name="Tallon L.J."/>
            <person name="Badger J.H."/>
            <person name="Madupu R."/>
            <person name="Ward N.L."/>
            <person name="Eisen J.A."/>
        </authorList>
    </citation>
    <scope>NUCLEOTIDE SEQUENCE [LARGE SCALE GENOMIC DNA]</scope>
    <source>
        <strain evidence="7">ATCC 27502 / DSM 5159 / P-2</strain>
    </source>
</reference>
<dbReference type="RefSeq" id="WP_012641637.1">
    <property type="nucleotide sequence ID" value="NC_011959.1"/>
</dbReference>
<dbReference type="SUPFAM" id="SSF52540">
    <property type="entry name" value="P-loop containing nucleoside triphosphate hydrolases"/>
    <property type="match status" value="1"/>
</dbReference>
<evidence type="ECO:0000256" key="1">
    <source>
        <dbReference type="ARBA" id="ARBA00022448"/>
    </source>
</evidence>
<keyword evidence="1" id="KW-0813">Transport</keyword>